<evidence type="ECO:0000313" key="7">
    <source>
        <dbReference type="Proteomes" id="UP001152622"/>
    </source>
</evidence>
<dbReference type="Proteomes" id="UP001152622">
    <property type="component" value="Chromosome 19"/>
</dbReference>
<feature type="region of interest" description="Disordered" evidence="4">
    <location>
        <begin position="79"/>
        <end position="202"/>
    </location>
</feature>
<evidence type="ECO:0000313" key="6">
    <source>
        <dbReference type="EMBL" id="KAJ8336637.1"/>
    </source>
</evidence>
<reference evidence="6" key="1">
    <citation type="journal article" date="2023" name="Science">
        <title>Genome structures resolve the early diversification of teleost fishes.</title>
        <authorList>
            <person name="Parey E."/>
            <person name="Louis A."/>
            <person name="Montfort J."/>
            <person name="Bouchez O."/>
            <person name="Roques C."/>
            <person name="Iampietro C."/>
            <person name="Lluch J."/>
            <person name="Castinel A."/>
            <person name="Donnadieu C."/>
            <person name="Desvignes T."/>
            <person name="Floi Bucao C."/>
            <person name="Jouanno E."/>
            <person name="Wen M."/>
            <person name="Mejri S."/>
            <person name="Dirks R."/>
            <person name="Jansen H."/>
            <person name="Henkel C."/>
            <person name="Chen W.J."/>
            <person name="Zahm M."/>
            <person name="Cabau C."/>
            <person name="Klopp C."/>
            <person name="Thompson A.W."/>
            <person name="Robinson-Rechavi M."/>
            <person name="Braasch I."/>
            <person name="Lecointre G."/>
            <person name="Bobe J."/>
            <person name="Postlethwait J.H."/>
            <person name="Berthelot C."/>
            <person name="Roest Crollius H."/>
            <person name="Guiguen Y."/>
        </authorList>
    </citation>
    <scope>NUCLEOTIDE SEQUENCE</scope>
    <source>
        <strain evidence="6">WJC10195</strain>
    </source>
</reference>
<dbReference type="Pfam" id="PF16618">
    <property type="entry name" value="SH3-WW_linker"/>
    <property type="match status" value="1"/>
</dbReference>
<dbReference type="FunFam" id="2.30.30.40:FF:000056">
    <property type="entry name" value="rho GTPase-activating protein 12 isoform X1"/>
    <property type="match status" value="1"/>
</dbReference>
<dbReference type="PROSITE" id="PS50002">
    <property type="entry name" value="SH3"/>
    <property type="match status" value="1"/>
</dbReference>
<dbReference type="PANTHER" id="PTHR23176">
    <property type="entry name" value="RHO/RAC/CDC GTPASE-ACTIVATING PROTEIN"/>
    <property type="match status" value="1"/>
</dbReference>
<keyword evidence="1 3" id="KW-0728">SH3 domain</keyword>
<evidence type="ECO:0000256" key="4">
    <source>
        <dbReference type="SAM" id="MobiDB-lite"/>
    </source>
</evidence>
<dbReference type="AlphaFoldDB" id="A0A9Q1ED67"/>
<accession>A0A9Q1ED67</accession>
<name>A0A9Q1ED67_SYNKA</name>
<dbReference type="InterPro" id="IPR036028">
    <property type="entry name" value="SH3-like_dom_sf"/>
</dbReference>
<dbReference type="InterPro" id="IPR050729">
    <property type="entry name" value="Rho-GAP"/>
</dbReference>
<dbReference type="OrthoDB" id="79452at2759"/>
<dbReference type="CDD" id="cd12070">
    <property type="entry name" value="SH3_ARHGAP12"/>
    <property type="match status" value="1"/>
</dbReference>
<dbReference type="EMBL" id="JAINUF010000019">
    <property type="protein sequence ID" value="KAJ8336637.1"/>
    <property type="molecule type" value="Genomic_DNA"/>
</dbReference>
<sequence>MADGEGRCELSIAPGQMYIEVEYDYEYQAKDRLITIREGDCYILVRKTNEDWWQVRKDESSKGFYVPAQYVREVRKALMPPPKPLHTGRALKPRPKPNFLDIRRSDENLSRHLEMSSFGRPSPSPSPVTPGPGDPNQNPDSPDDRCQDNNNAWPLLPPARADSPEPRSPDPPHRLGRGQLGKAPERLGVRGRAEQQLRRAPAGPLCLHATALLS</sequence>
<dbReference type="GO" id="GO:0005737">
    <property type="term" value="C:cytoplasm"/>
    <property type="evidence" value="ECO:0007669"/>
    <property type="project" value="TreeGrafter"/>
</dbReference>
<keyword evidence="7" id="KW-1185">Reference proteome</keyword>
<feature type="domain" description="SH3" evidence="5">
    <location>
        <begin position="14"/>
        <end position="76"/>
    </location>
</feature>
<evidence type="ECO:0000256" key="1">
    <source>
        <dbReference type="ARBA" id="ARBA00022443"/>
    </source>
</evidence>
<keyword evidence="2" id="KW-0343">GTPase activation</keyword>
<dbReference type="GO" id="GO:0005096">
    <property type="term" value="F:GTPase activator activity"/>
    <property type="evidence" value="ECO:0007669"/>
    <property type="project" value="UniProtKB-KW"/>
</dbReference>
<evidence type="ECO:0000256" key="2">
    <source>
        <dbReference type="ARBA" id="ARBA00022468"/>
    </source>
</evidence>
<feature type="compositionally biased region" description="Pro residues" evidence="4">
    <location>
        <begin position="122"/>
        <end position="133"/>
    </location>
</feature>
<comment type="caution">
    <text evidence="6">The sequence shown here is derived from an EMBL/GenBank/DDBJ whole genome shotgun (WGS) entry which is preliminary data.</text>
</comment>
<dbReference type="PANTHER" id="PTHR23176:SF107">
    <property type="entry name" value="RHO GTPASE-ACTIVATING PROTEIN 12"/>
    <property type="match status" value="1"/>
</dbReference>
<dbReference type="InterPro" id="IPR035491">
    <property type="entry name" value="ARHGAP12_SH3"/>
</dbReference>
<dbReference type="Pfam" id="PF00018">
    <property type="entry name" value="SH3_1"/>
    <property type="match status" value="1"/>
</dbReference>
<organism evidence="6 7">
    <name type="scientific">Synaphobranchus kaupii</name>
    <name type="common">Kaup's arrowtooth eel</name>
    <dbReference type="NCBI Taxonomy" id="118154"/>
    <lineage>
        <taxon>Eukaryota</taxon>
        <taxon>Metazoa</taxon>
        <taxon>Chordata</taxon>
        <taxon>Craniata</taxon>
        <taxon>Vertebrata</taxon>
        <taxon>Euteleostomi</taxon>
        <taxon>Actinopterygii</taxon>
        <taxon>Neopterygii</taxon>
        <taxon>Teleostei</taxon>
        <taxon>Anguilliformes</taxon>
        <taxon>Synaphobranchidae</taxon>
        <taxon>Synaphobranchus</taxon>
    </lineage>
</organism>
<dbReference type="SMART" id="SM00326">
    <property type="entry name" value="SH3"/>
    <property type="match status" value="1"/>
</dbReference>
<dbReference type="InterPro" id="IPR001452">
    <property type="entry name" value="SH3_domain"/>
</dbReference>
<feature type="compositionally biased region" description="Basic and acidic residues" evidence="4">
    <location>
        <begin position="183"/>
        <end position="197"/>
    </location>
</feature>
<feature type="compositionally biased region" description="Basic and acidic residues" evidence="4">
    <location>
        <begin position="101"/>
        <end position="114"/>
    </location>
</feature>
<feature type="compositionally biased region" description="Basic and acidic residues" evidence="4">
    <location>
        <begin position="162"/>
        <end position="173"/>
    </location>
</feature>
<evidence type="ECO:0000259" key="5">
    <source>
        <dbReference type="PROSITE" id="PS50002"/>
    </source>
</evidence>
<dbReference type="SUPFAM" id="SSF50044">
    <property type="entry name" value="SH3-domain"/>
    <property type="match status" value="1"/>
</dbReference>
<protein>
    <recommendedName>
        <fullName evidence="5">SH3 domain-containing protein</fullName>
    </recommendedName>
</protein>
<evidence type="ECO:0000256" key="3">
    <source>
        <dbReference type="PROSITE-ProRule" id="PRU00192"/>
    </source>
</evidence>
<dbReference type="Gene3D" id="2.30.30.40">
    <property type="entry name" value="SH3 Domains"/>
    <property type="match status" value="1"/>
</dbReference>
<gene>
    <name evidence="6" type="ORF">SKAU_G00378570</name>
</gene>
<proteinExistence type="predicted"/>